<dbReference type="Proteomes" id="UP000593626">
    <property type="component" value="Chromosome"/>
</dbReference>
<dbReference type="InterPro" id="IPR014044">
    <property type="entry name" value="CAP_dom"/>
</dbReference>
<evidence type="ECO:0000313" key="5">
    <source>
        <dbReference type="Proteomes" id="UP000593626"/>
    </source>
</evidence>
<dbReference type="PANTHER" id="PTHR31157">
    <property type="entry name" value="SCP DOMAIN-CONTAINING PROTEIN"/>
    <property type="match status" value="1"/>
</dbReference>
<feature type="signal peptide" evidence="2">
    <location>
        <begin position="1"/>
        <end position="22"/>
    </location>
</feature>
<dbReference type="InterPro" id="IPR001119">
    <property type="entry name" value="SLH_dom"/>
</dbReference>
<dbReference type="SUPFAM" id="SSF55797">
    <property type="entry name" value="PR-1-like"/>
    <property type="match status" value="1"/>
</dbReference>
<dbReference type="RefSeq" id="WP_239672095.1">
    <property type="nucleotide sequence ID" value="NZ_CP049742.1"/>
</dbReference>
<dbReference type="AlphaFoldDB" id="A0A7S8CCE8"/>
<dbReference type="InterPro" id="IPR014258">
    <property type="entry name" value="CAP_domain_YkwD-like"/>
</dbReference>
<name>A0A7S8CCE8_9BACI</name>
<reference evidence="4 5" key="1">
    <citation type="submission" date="2019-07" db="EMBL/GenBank/DDBJ databases">
        <title>Genome sequence of 2 isolates from Red Sea Mangroves.</title>
        <authorList>
            <person name="Sefrji F."/>
            <person name="Michoud G."/>
            <person name="Merlino G."/>
            <person name="Daffonchio D."/>
        </authorList>
    </citation>
    <scope>NUCLEOTIDE SEQUENCE [LARGE SCALE GENOMIC DNA]</scope>
    <source>
        <strain evidence="4 5">R1DC41</strain>
    </source>
</reference>
<evidence type="ECO:0000256" key="1">
    <source>
        <dbReference type="ARBA" id="ARBA00022729"/>
    </source>
</evidence>
<gene>
    <name evidence="4" type="ORF">G8O30_10930</name>
</gene>
<organism evidence="4 5">
    <name type="scientific">Mangrovibacillus cuniculi</name>
    <dbReference type="NCBI Taxonomy" id="2593652"/>
    <lineage>
        <taxon>Bacteria</taxon>
        <taxon>Bacillati</taxon>
        <taxon>Bacillota</taxon>
        <taxon>Bacilli</taxon>
        <taxon>Bacillales</taxon>
        <taxon>Bacillaceae</taxon>
        <taxon>Mangrovibacillus</taxon>
    </lineage>
</organism>
<protein>
    <recommendedName>
        <fullName evidence="3">SLH domain-containing protein</fullName>
    </recommendedName>
</protein>
<feature type="domain" description="SLH" evidence="3">
    <location>
        <begin position="140"/>
        <end position="203"/>
    </location>
</feature>
<dbReference type="Pfam" id="PF00395">
    <property type="entry name" value="SLH"/>
    <property type="match status" value="3"/>
</dbReference>
<dbReference type="CDD" id="cd05379">
    <property type="entry name" value="CAP_bacterial"/>
    <property type="match status" value="1"/>
</dbReference>
<dbReference type="Pfam" id="PF00188">
    <property type="entry name" value="CAP"/>
    <property type="match status" value="1"/>
</dbReference>
<dbReference type="PANTHER" id="PTHR31157:SF1">
    <property type="entry name" value="SCP DOMAIN-CONTAINING PROTEIN"/>
    <property type="match status" value="1"/>
</dbReference>
<dbReference type="EMBL" id="CP049742">
    <property type="protein sequence ID" value="QPC47425.1"/>
    <property type="molecule type" value="Genomic_DNA"/>
</dbReference>
<evidence type="ECO:0000256" key="2">
    <source>
        <dbReference type="SAM" id="SignalP"/>
    </source>
</evidence>
<dbReference type="Gene3D" id="3.40.33.10">
    <property type="entry name" value="CAP"/>
    <property type="match status" value="1"/>
</dbReference>
<evidence type="ECO:0000259" key="3">
    <source>
        <dbReference type="PROSITE" id="PS51272"/>
    </source>
</evidence>
<keyword evidence="5" id="KW-1185">Reference proteome</keyword>
<dbReference type="PROSITE" id="PS51272">
    <property type="entry name" value="SLH"/>
    <property type="match status" value="2"/>
</dbReference>
<dbReference type="InterPro" id="IPR035940">
    <property type="entry name" value="CAP_sf"/>
</dbReference>
<sequence>MKKLLAALSTTILLAIPTIGHASTNFSDVPSSFWAKEEITRLAEADVISGFPDGTFKPSLSVTREQATLLLGRTLKLSKTPSGSVSFLDVNKNTEAYAYLTQFVQSGVFVDSTSFRPKSPLTRAEMAKILTTSFSMKGTASLPFTDVPKGYWAETHIKQLVANNITAGTTSTTYSPGSSVTRAQLSAFIDRALGNSSAPAVSENEKFAAEVLSLVNQERSKAGLKILELDTAVASVATKKSEDMRDNNYFSHTSPTYGSPFDMLNQFGISYRAAGENIAAGQRTPEEVMKAWMNSPGHKANILSSNYTHLGVGVAKGGSYGMYWTQMFIGK</sequence>
<dbReference type="NCBIfam" id="TIGR02909">
    <property type="entry name" value="spore_YkwD"/>
    <property type="match status" value="1"/>
</dbReference>
<dbReference type="KEGG" id="mcui:G8O30_10930"/>
<feature type="domain" description="SLH" evidence="3">
    <location>
        <begin position="22"/>
        <end position="85"/>
    </location>
</feature>
<keyword evidence="1 2" id="KW-0732">Signal</keyword>
<feature type="chain" id="PRO_5033046069" description="SLH domain-containing protein" evidence="2">
    <location>
        <begin position="23"/>
        <end position="331"/>
    </location>
</feature>
<evidence type="ECO:0000313" key="4">
    <source>
        <dbReference type="EMBL" id="QPC47425.1"/>
    </source>
</evidence>
<accession>A0A7S8CCE8</accession>
<proteinExistence type="predicted"/>